<feature type="region of interest" description="Disordered" evidence="1">
    <location>
        <begin position="1"/>
        <end position="24"/>
    </location>
</feature>
<dbReference type="OrthoDB" id="3482556at2"/>
<protein>
    <submittedName>
        <fullName evidence="3">Uncharacterized protein</fullName>
    </submittedName>
</protein>
<keyword evidence="2" id="KW-1133">Transmembrane helix</keyword>
<feature type="compositionally biased region" description="Low complexity" evidence="1">
    <location>
        <begin position="1"/>
        <end position="17"/>
    </location>
</feature>
<evidence type="ECO:0000313" key="3">
    <source>
        <dbReference type="EMBL" id="PVZ09982.1"/>
    </source>
</evidence>
<accession>A0A2U1FCS8</accession>
<name>A0A2U1FCS8_9PSEU</name>
<feature type="transmembrane region" description="Helical" evidence="2">
    <location>
        <begin position="31"/>
        <end position="57"/>
    </location>
</feature>
<reference evidence="3 4" key="1">
    <citation type="submission" date="2018-04" db="EMBL/GenBank/DDBJ databases">
        <title>Genomic Encyclopedia of Type Strains, Phase IV (KMG-IV): sequencing the most valuable type-strain genomes for metagenomic binning, comparative biology and taxonomic classification.</title>
        <authorList>
            <person name="Goeker M."/>
        </authorList>
    </citation>
    <scope>NUCLEOTIDE SEQUENCE [LARGE SCALE GENOMIC DNA]</scope>
    <source>
        <strain evidence="3 4">DSM 45771</strain>
    </source>
</reference>
<evidence type="ECO:0000313" key="4">
    <source>
        <dbReference type="Proteomes" id="UP000245639"/>
    </source>
</evidence>
<dbReference type="Proteomes" id="UP000245639">
    <property type="component" value="Unassembled WGS sequence"/>
</dbReference>
<keyword evidence="2" id="KW-0472">Membrane</keyword>
<gene>
    <name evidence="3" type="ORF">C8D89_10555</name>
</gene>
<keyword evidence="2" id="KW-0812">Transmembrane</keyword>
<dbReference type="RefSeq" id="WP_116708259.1">
    <property type="nucleotide sequence ID" value="NZ_QEKW01000005.1"/>
</dbReference>
<keyword evidence="4" id="KW-1185">Reference proteome</keyword>
<dbReference type="InterPro" id="IPR045713">
    <property type="entry name" value="DUF6069"/>
</dbReference>
<evidence type="ECO:0000256" key="1">
    <source>
        <dbReference type="SAM" id="MobiDB-lite"/>
    </source>
</evidence>
<feature type="transmembrane region" description="Helical" evidence="2">
    <location>
        <begin position="69"/>
        <end position="88"/>
    </location>
</feature>
<proteinExistence type="predicted"/>
<evidence type="ECO:0000256" key="2">
    <source>
        <dbReference type="SAM" id="Phobius"/>
    </source>
</evidence>
<sequence length="146" mass="14791">MSTATATAATTTAATSTETDAPVRSRRRTRALGIVGAVAAALVAWAVGALAGADYWITDAQGTARVDAPTTAACTAIIGLVGWGVLALAERVARWGRTAWTVLAVGVLALSMIPVGLVEASPSTRVGLTLIHLAVAAVLVPAFTRR</sequence>
<dbReference type="AlphaFoldDB" id="A0A2U1FCS8"/>
<organism evidence="3 4">
    <name type="scientific">Actinomycetospora cinnamomea</name>
    <dbReference type="NCBI Taxonomy" id="663609"/>
    <lineage>
        <taxon>Bacteria</taxon>
        <taxon>Bacillati</taxon>
        <taxon>Actinomycetota</taxon>
        <taxon>Actinomycetes</taxon>
        <taxon>Pseudonocardiales</taxon>
        <taxon>Pseudonocardiaceae</taxon>
        <taxon>Actinomycetospora</taxon>
    </lineage>
</organism>
<dbReference type="Pfam" id="PF19545">
    <property type="entry name" value="DUF6069"/>
    <property type="match status" value="1"/>
</dbReference>
<feature type="transmembrane region" description="Helical" evidence="2">
    <location>
        <begin position="124"/>
        <end position="143"/>
    </location>
</feature>
<feature type="transmembrane region" description="Helical" evidence="2">
    <location>
        <begin position="100"/>
        <end position="118"/>
    </location>
</feature>
<comment type="caution">
    <text evidence="3">The sequence shown here is derived from an EMBL/GenBank/DDBJ whole genome shotgun (WGS) entry which is preliminary data.</text>
</comment>
<dbReference type="EMBL" id="QEKW01000005">
    <property type="protein sequence ID" value="PVZ09982.1"/>
    <property type="molecule type" value="Genomic_DNA"/>
</dbReference>